<accession>A0A9X2FIH6</accession>
<evidence type="ECO:0000259" key="1">
    <source>
        <dbReference type="Pfam" id="PF03358"/>
    </source>
</evidence>
<dbReference type="AlphaFoldDB" id="A0A9X2FIH6"/>
<feature type="domain" description="NADPH-dependent FMN reductase-like" evidence="1">
    <location>
        <begin position="1"/>
        <end position="146"/>
    </location>
</feature>
<keyword evidence="3" id="KW-1185">Reference proteome</keyword>
<proteinExistence type="predicted"/>
<dbReference type="Gene3D" id="3.40.50.360">
    <property type="match status" value="1"/>
</dbReference>
<comment type="caution">
    <text evidence="2">The sequence shown here is derived from an EMBL/GenBank/DDBJ whole genome shotgun (WGS) entry which is preliminary data.</text>
</comment>
<dbReference type="Proteomes" id="UP001139006">
    <property type="component" value="Unassembled WGS sequence"/>
</dbReference>
<dbReference type="PANTHER" id="PTHR30543">
    <property type="entry name" value="CHROMATE REDUCTASE"/>
    <property type="match status" value="1"/>
</dbReference>
<dbReference type="PANTHER" id="PTHR30543:SF21">
    <property type="entry name" value="NAD(P)H-DEPENDENT FMN REDUCTASE LOT6"/>
    <property type="match status" value="1"/>
</dbReference>
<dbReference type="InterPro" id="IPR029039">
    <property type="entry name" value="Flavoprotein-like_sf"/>
</dbReference>
<dbReference type="InterPro" id="IPR050712">
    <property type="entry name" value="NAD(P)H-dep_reductase"/>
</dbReference>
<reference evidence="2 3" key="1">
    <citation type="journal article" date="2023" name="Int. J. Syst. Evol. Microbiol.">
        <title>Ligilactobacillus ubinensis sp. nov., a novel species isolated from the wild ferment of a durian fruit (Durio zibethinus).</title>
        <authorList>
            <person name="Heng Y.C."/>
            <person name="Menon N."/>
            <person name="Chen B."/>
            <person name="Loo B.Z.L."/>
            <person name="Wong G.W.J."/>
            <person name="Lim A.C.H."/>
            <person name="Silvaraju S."/>
            <person name="Kittelmann S."/>
        </authorList>
    </citation>
    <scope>NUCLEOTIDE SEQUENCE [LARGE SCALE GENOMIC DNA]</scope>
    <source>
        <strain evidence="2 3">WILCCON 0076</strain>
    </source>
</reference>
<dbReference type="GO" id="GO:0016491">
    <property type="term" value="F:oxidoreductase activity"/>
    <property type="evidence" value="ECO:0007669"/>
    <property type="project" value="InterPro"/>
</dbReference>
<dbReference type="RefSeq" id="WP_253359883.1">
    <property type="nucleotide sequence ID" value="NZ_JAIULA010000006.1"/>
</dbReference>
<dbReference type="SUPFAM" id="SSF52218">
    <property type="entry name" value="Flavoproteins"/>
    <property type="match status" value="1"/>
</dbReference>
<dbReference type="EMBL" id="JAIULA010000006">
    <property type="protein sequence ID" value="MCP0886549.1"/>
    <property type="molecule type" value="Genomic_DNA"/>
</dbReference>
<dbReference type="GO" id="GO:0010181">
    <property type="term" value="F:FMN binding"/>
    <property type="evidence" value="ECO:0007669"/>
    <property type="project" value="TreeGrafter"/>
</dbReference>
<name>A0A9X2FIH6_9LACO</name>
<sequence length="181" mass="20194">MKLIGIVGTNADKSTNRTLLQYMQEHFADQAKIEICEVKDIPVFNKPSERVAPEQIRQLTDKITAADGVIISTPEYDHTIPAPLSNLLEWLAYTTQPLQNKPVMITGASYGVLGTSRAQTHLRQILNAPELKALVLPGKEYLLGHSLQAFNDKNVLVDTDKAQELDEYFANFVDFINKVKG</sequence>
<evidence type="ECO:0000313" key="2">
    <source>
        <dbReference type="EMBL" id="MCP0886549.1"/>
    </source>
</evidence>
<dbReference type="InterPro" id="IPR005025">
    <property type="entry name" value="FMN_Rdtase-like_dom"/>
</dbReference>
<protein>
    <submittedName>
        <fullName evidence="2">NAD(P)H-dependent oxidoreductase</fullName>
    </submittedName>
</protein>
<dbReference type="Pfam" id="PF03358">
    <property type="entry name" value="FMN_red"/>
    <property type="match status" value="1"/>
</dbReference>
<organism evidence="2 3">
    <name type="scientific">Ligilactobacillus ubinensis</name>
    <dbReference type="NCBI Taxonomy" id="2876789"/>
    <lineage>
        <taxon>Bacteria</taxon>
        <taxon>Bacillati</taxon>
        <taxon>Bacillota</taxon>
        <taxon>Bacilli</taxon>
        <taxon>Lactobacillales</taxon>
        <taxon>Lactobacillaceae</taxon>
        <taxon>Ligilactobacillus</taxon>
    </lineage>
</organism>
<dbReference type="GO" id="GO:0005829">
    <property type="term" value="C:cytosol"/>
    <property type="evidence" value="ECO:0007669"/>
    <property type="project" value="TreeGrafter"/>
</dbReference>
<evidence type="ECO:0000313" key="3">
    <source>
        <dbReference type="Proteomes" id="UP001139006"/>
    </source>
</evidence>
<gene>
    <name evidence="2" type="ORF">LB941_04260</name>
</gene>